<name>A0A2A9M9B8_BESBE</name>
<comment type="caution">
    <text evidence="3">The sequence shown here is derived from an EMBL/GenBank/DDBJ whole genome shotgun (WGS) entry which is preliminary data.</text>
</comment>
<dbReference type="KEGG" id="bbes:BESB_080100"/>
<accession>A0A2A9M9B8</accession>
<feature type="compositionally biased region" description="Basic residues" evidence="1">
    <location>
        <begin position="85"/>
        <end position="98"/>
    </location>
</feature>
<evidence type="ECO:0000313" key="3">
    <source>
        <dbReference type="EMBL" id="PFH33794.1"/>
    </source>
</evidence>
<evidence type="ECO:0008006" key="5">
    <source>
        <dbReference type="Google" id="ProtNLM"/>
    </source>
</evidence>
<evidence type="ECO:0000256" key="2">
    <source>
        <dbReference type="SAM" id="SignalP"/>
    </source>
</evidence>
<keyword evidence="2" id="KW-0732">Signal</keyword>
<keyword evidence="4" id="KW-1185">Reference proteome</keyword>
<gene>
    <name evidence="3" type="ORF">BESB_080100</name>
</gene>
<evidence type="ECO:0000313" key="4">
    <source>
        <dbReference type="Proteomes" id="UP000224006"/>
    </source>
</evidence>
<evidence type="ECO:0000256" key="1">
    <source>
        <dbReference type="SAM" id="MobiDB-lite"/>
    </source>
</evidence>
<dbReference type="OrthoDB" id="328449at2759"/>
<dbReference type="Proteomes" id="UP000224006">
    <property type="component" value="Chromosome VII"/>
</dbReference>
<dbReference type="VEuPathDB" id="ToxoDB:BESB_080100"/>
<proteinExistence type="predicted"/>
<dbReference type="AlphaFoldDB" id="A0A2A9M9B8"/>
<feature type="chain" id="PRO_5011998709" description="Transmembrane protein" evidence="2">
    <location>
        <begin position="26"/>
        <end position="371"/>
    </location>
</feature>
<feature type="region of interest" description="Disordered" evidence="1">
    <location>
        <begin position="33"/>
        <end position="113"/>
    </location>
</feature>
<dbReference type="RefSeq" id="XP_029217803.1">
    <property type="nucleotide sequence ID" value="XM_029366372.1"/>
</dbReference>
<sequence length="371" mass="41799">MDVCRLLLFVFLVLLNNWPLYFVEAAREKDVQRETGQTHQRHSQLRVQRNGVVPPTNEGNTGRSASLESLFNSSEETEACSGHAPARRHRRSGKKRDGRARPRDFHPPLSKRLPSRKDSLLPVLGVAAAILLFSALERRRGAGAEKTSLRHPELFVPLEILPDIPLPFMAQEDNTLQIVTGATVVKRVSPGEPQQPLLKWEWTSVNLVIPGLPVRPLRTAERGAIDGRVFRDPSIPRAFHIAPKADLERQTVTFYHPDVQDGRVSYRIETKPLDTAYRALEQQRSQAVQRGAEFISNMNVKGFWFPPPPEGHTPSPIVHLRNEKVTVFEVNPEAPGRLTQRTERLQLSTTAAAMSQMTAWSVGRWLIAKTE</sequence>
<dbReference type="GeneID" id="40312937"/>
<feature type="compositionally biased region" description="Polar residues" evidence="1">
    <location>
        <begin position="57"/>
        <end position="74"/>
    </location>
</feature>
<organism evidence="3 4">
    <name type="scientific">Besnoitia besnoiti</name>
    <name type="common">Apicomplexan protozoan</name>
    <dbReference type="NCBI Taxonomy" id="94643"/>
    <lineage>
        <taxon>Eukaryota</taxon>
        <taxon>Sar</taxon>
        <taxon>Alveolata</taxon>
        <taxon>Apicomplexa</taxon>
        <taxon>Conoidasida</taxon>
        <taxon>Coccidia</taxon>
        <taxon>Eucoccidiorida</taxon>
        <taxon>Eimeriorina</taxon>
        <taxon>Sarcocystidae</taxon>
        <taxon>Besnoitia</taxon>
    </lineage>
</organism>
<dbReference type="EMBL" id="NWUJ01000008">
    <property type="protein sequence ID" value="PFH33794.1"/>
    <property type="molecule type" value="Genomic_DNA"/>
</dbReference>
<reference evidence="3 4" key="1">
    <citation type="submission" date="2017-09" db="EMBL/GenBank/DDBJ databases">
        <title>Genome sequencing of Besnoitia besnoiti strain Bb-Ger1.</title>
        <authorList>
            <person name="Schares G."/>
            <person name="Venepally P."/>
            <person name="Lorenzi H.A."/>
        </authorList>
    </citation>
    <scope>NUCLEOTIDE SEQUENCE [LARGE SCALE GENOMIC DNA]</scope>
    <source>
        <strain evidence="3 4">Bb-Ger1</strain>
    </source>
</reference>
<feature type="signal peptide" evidence="2">
    <location>
        <begin position="1"/>
        <end position="25"/>
    </location>
</feature>
<protein>
    <recommendedName>
        <fullName evidence="5">Transmembrane protein</fullName>
    </recommendedName>
</protein>